<proteinExistence type="predicted"/>
<name>A0A0H5CGG8_CYBJN</name>
<evidence type="ECO:0000313" key="6">
    <source>
        <dbReference type="Proteomes" id="UP000038830"/>
    </source>
</evidence>
<sequence>MSRFIPEGKSDMKALEQSEALASAKYESEEKEKEAVSLYEQMRRNHIIKEKEFQEKVKQRNQLNKIGERELRFYQELEKKKEEKELSKKREIEGELSRFESLKKSKLQESKSNSVAKLNLSKTTSIKKKVTVKPKITKTKESIAQNSPKKDSEQRGVNIKQSRASGLVTGYSSSSEEED</sequence>
<feature type="domain" description="FAM192A/Fyv6 N-terminal" evidence="4">
    <location>
        <begin position="15"/>
        <end position="99"/>
    </location>
</feature>
<feature type="compositionally biased region" description="Polar residues" evidence="3">
    <location>
        <begin position="159"/>
        <end position="179"/>
    </location>
</feature>
<dbReference type="Pfam" id="PF10187">
    <property type="entry name" value="FAM192A_Fyv6_N"/>
    <property type="match status" value="1"/>
</dbReference>
<comment type="subcellular location">
    <subcellularLocation>
        <location evidence="1">Nucleus</location>
    </subcellularLocation>
</comment>
<evidence type="ECO:0000256" key="2">
    <source>
        <dbReference type="ARBA" id="ARBA00023242"/>
    </source>
</evidence>
<accession>A0A0H5CGG8</accession>
<evidence type="ECO:0000313" key="5">
    <source>
        <dbReference type="EMBL" id="CEP23684.1"/>
    </source>
</evidence>
<evidence type="ECO:0000259" key="4">
    <source>
        <dbReference type="Pfam" id="PF10187"/>
    </source>
</evidence>
<gene>
    <name evidence="5" type="ORF">BN1211_4330</name>
</gene>
<dbReference type="AlphaFoldDB" id="A0A0H5CGG8"/>
<dbReference type="EMBL" id="CDQK01000005">
    <property type="protein sequence ID" value="CEP23684.1"/>
    <property type="molecule type" value="Genomic_DNA"/>
</dbReference>
<feature type="region of interest" description="Disordered" evidence="3">
    <location>
        <begin position="131"/>
        <end position="179"/>
    </location>
</feature>
<keyword evidence="2" id="KW-0539">Nucleus</keyword>
<dbReference type="Proteomes" id="UP000038830">
    <property type="component" value="Unassembled WGS sequence"/>
</dbReference>
<reference evidence="6" key="1">
    <citation type="journal article" date="2015" name="J. Biotechnol.">
        <title>The structure of the Cyberlindnera jadinii genome and its relation to Candida utilis analyzed by the occurrence of single nucleotide polymorphisms.</title>
        <authorList>
            <person name="Rupp O."/>
            <person name="Brinkrolf K."/>
            <person name="Buerth C."/>
            <person name="Kunigo M."/>
            <person name="Schneider J."/>
            <person name="Jaenicke S."/>
            <person name="Goesmann A."/>
            <person name="Puehler A."/>
            <person name="Jaeger K.-E."/>
            <person name="Ernst J.F."/>
        </authorList>
    </citation>
    <scope>NUCLEOTIDE SEQUENCE [LARGE SCALE GENOMIC DNA]</scope>
    <source>
        <strain evidence="6">ATCC 18201 / CBS 1600 / BCRC 20928 / JCM 3617 / NBRC 0987 / NRRL Y-1542</strain>
    </source>
</reference>
<evidence type="ECO:0000256" key="3">
    <source>
        <dbReference type="SAM" id="MobiDB-lite"/>
    </source>
</evidence>
<organism evidence="5 6">
    <name type="scientific">Cyberlindnera jadinii (strain ATCC 18201 / CBS 1600 / BCRC 20928 / JCM 3617 / NBRC 0987 / NRRL Y-1542)</name>
    <name type="common">Torula yeast</name>
    <name type="synonym">Candida utilis</name>
    <dbReference type="NCBI Taxonomy" id="983966"/>
    <lineage>
        <taxon>Eukaryota</taxon>
        <taxon>Fungi</taxon>
        <taxon>Dikarya</taxon>
        <taxon>Ascomycota</taxon>
        <taxon>Saccharomycotina</taxon>
        <taxon>Saccharomycetes</taxon>
        <taxon>Phaffomycetales</taxon>
        <taxon>Phaffomycetaceae</taxon>
        <taxon>Cyberlindnera</taxon>
    </lineage>
</organism>
<dbReference type="GO" id="GO:0005634">
    <property type="term" value="C:nucleus"/>
    <property type="evidence" value="ECO:0007669"/>
    <property type="project" value="UniProtKB-SubCell"/>
</dbReference>
<evidence type="ECO:0000256" key="1">
    <source>
        <dbReference type="ARBA" id="ARBA00004123"/>
    </source>
</evidence>
<protein>
    <recommendedName>
        <fullName evidence="4">FAM192A/Fyv6 N-terminal domain-containing protein</fullName>
    </recommendedName>
</protein>
<dbReference type="InterPro" id="IPR019331">
    <property type="entry name" value="FAM192A/Fyv6_N"/>
</dbReference>